<gene>
    <name evidence="2" type="ORF">L1857_16810</name>
</gene>
<dbReference type="Proteomes" id="UP000830158">
    <property type="component" value="Chromosome"/>
</dbReference>
<evidence type="ECO:0000313" key="2">
    <source>
        <dbReference type="EMBL" id="UQS24369.1"/>
    </source>
</evidence>
<evidence type="ECO:0000313" key="3">
    <source>
        <dbReference type="Proteomes" id="UP000830158"/>
    </source>
</evidence>
<evidence type="ECO:0000256" key="1">
    <source>
        <dbReference type="SAM" id="MobiDB-lite"/>
    </source>
</evidence>
<dbReference type="EMBL" id="CP091196">
    <property type="protein sequence ID" value="UQS24369.1"/>
    <property type="molecule type" value="Genomic_DNA"/>
</dbReference>
<organism evidence="2 3">
    <name type="scientific">Amycolatopsis thermalba</name>
    <dbReference type="NCBI Taxonomy" id="944492"/>
    <lineage>
        <taxon>Bacteria</taxon>
        <taxon>Bacillati</taxon>
        <taxon>Actinomycetota</taxon>
        <taxon>Actinomycetes</taxon>
        <taxon>Pseudonocardiales</taxon>
        <taxon>Pseudonocardiaceae</taxon>
        <taxon>Amycolatopsis</taxon>
    </lineage>
</organism>
<sequence length="76" mass="7485">MTAGKVAPLVAPGGADVLVPHEIREPFPDVAPLAGGMHRHGPRATGGTVLAGRRAPPGIAPGGWVAVPLRPGGTLG</sequence>
<accession>A0ABY4NWC5</accession>
<protein>
    <submittedName>
        <fullName evidence="2">Uncharacterized protein</fullName>
    </submittedName>
</protein>
<keyword evidence="3" id="KW-1185">Reference proteome</keyword>
<name>A0ABY4NWC5_9PSEU</name>
<reference evidence="2" key="1">
    <citation type="submission" date="2022-01" db="EMBL/GenBank/DDBJ databases">
        <title>PSI-footprinting approach for the identification of protein synthesis inhibitor producers.</title>
        <authorList>
            <person name="Handel F."/>
            <person name="Kulik A."/>
            <person name="Wex K.W."/>
            <person name="Berscheid A."/>
            <person name="Saur J.S."/>
            <person name="Winkler A."/>
            <person name="Wibberg D."/>
            <person name="Kalinowski J."/>
            <person name="Broetz-Oesterhelt H."/>
            <person name="Mast Y."/>
        </authorList>
    </citation>
    <scope>NUCLEOTIDE SEQUENCE</scope>
    <source>
        <strain evidence="2">KNN 49.3e</strain>
    </source>
</reference>
<proteinExistence type="predicted"/>
<feature type="region of interest" description="Disordered" evidence="1">
    <location>
        <begin position="30"/>
        <end position="49"/>
    </location>
</feature>
<dbReference type="RefSeq" id="WP_116110009.1">
    <property type="nucleotide sequence ID" value="NZ_CP091196.1"/>
</dbReference>